<protein>
    <submittedName>
        <fullName evidence="1">Uncharacterized protein</fullName>
    </submittedName>
</protein>
<proteinExistence type="predicted"/>
<name>A0A0B7ANK8_9EUPU</name>
<dbReference type="AlphaFoldDB" id="A0A0B7ANK8"/>
<evidence type="ECO:0000313" key="1">
    <source>
        <dbReference type="EMBL" id="CEK81475.1"/>
    </source>
</evidence>
<feature type="non-terminal residue" evidence="1">
    <location>
        <position position="1"/>
    </location>
</feature>
<organism evidence="1">
    <name type="scientific">Arion vulgaris</name>
    <dbReference type="NCBI Taxonomy" id="1028688"/>
    <lineage>
        <taxon>Eukaryota</taxon>
        <taxon>Metazoa</taxon>
        <taxon>Spiralia</taxon>
        <taxon>Lophotrochozoa</taxon>
        <taxon>Mollusca</taxon>
        <taxon>Gastropoda</taxon>
        <taxon>Heterobranchia</taxon>
        <taxon>Euthyneura</taxon>
        <taxon>Panpulmonata</taxon>
        <taxon>Eupulmonata</taxon>
        <taxon>Stylommatophora</taxon>
        <taxon>Helicina</taxon>
        <taxon>Arionoidea</taxon>
        <taxon>Arionidae</taxon>
        <taxon>Arion</taxon>
    </lineage>
</organism>
<sequence length="58" mass="6401">RKAGLHAKVGKKRQAIPGALTTPEFIVAKYMKEKTSVNSTTIEAKVNGDHYVISEKMK</sequence>
<accession>A0A0B7ANK8</accession>
<gene>
    <name evidence="1" type="primary">ORF126256</name>
</gene>
<dbReference type="EMBL" id="HACG01034610">
    <property type="protein sequence ID" value="CEK81475.1"/>
    <property type="molecule type" value="Transcribed_RNA"/>
</dbReference>
<reference evidence="1" key="1">
    <citation type="submission" date="2014-12" db="EMBL/GenBank/DDBJ databases">
        <title>Insight into the proteome of Arion vulgaris.</title>
        <authorList>
            <person name="Aradska J."/>
            <person name="Bulat T."/>
            <person name="Smidak R."/>
            <person name="Sarate P."/>
            <person name="Gangsoo J."/>
            <person name="Sialana F."/>
            <person name="Bilban M."/>
            <person name="Lubec G."/>
        </authorList>
    </citation>
    <scope>NUCLEOTIDE SEQUENCE</scope>
    <source>
        <tissue evidence="1">Skin</tissue>
    </source>
</reference>